<dbReference type="Gene3D" id="3.40.50.300">
    <property type="entry name" value="P-loop containing nucleotide triphosphate hydrolases"/>
    <property type="match status" value="3"/>
</dbReference>
<reference evidence="12" key="1">
    <citation type="submission" date="2022-11" db="EMBL/GenBank/DDBJ databases">
        <title>Centuries of genome instability and evolution in soft-shell clam transmissible cancer (bioRxiv).</title>
        <authorList>
            <person name="Hart S.F.M."/>
            <person name="Yonemitsu M.A."/>
            <person name="Giersch R.M."/>
            <person name="Beal B.F."/>
            <person name="Arriagada G."/>
            <person name="Davis B.W."/>
            <person name="Ostrander E.A."/>
            <person name="Goff S.P."/>
            <person name="Metzger M.J."/>
        </authorList>
    </citation>
    <scope>NUCLEOTIDE SEQUENCE</scope>
    <source>
        <strain evidence="12">MELC-2E11</strain>
        <tissue evidence="12">Siphon/mantle</tissue>
    </source>
</reference>
<gene>
    <name evidence="12" type="ORF">MAR_022794</name>
</gene>
<dbReference type="Pfam" id="PF00270">
    <property type="entry name" value="DEAD"/>
    <property type="match status" value="1"/>
</dbReference>
<evidence type="ECO:0000256" key="2">
    <source>
        <dbReference type="ARBA" id="ARBA00005446"/>
    </source>
</evidence>
<dbReference type="PROSITE" id="PS51194">
    <property type="entry name" value="HELICASE_CTER"/>
    <property type="match status" value="1"/>
</dbReference>
<feature type="domain" description="Helicase ATP-binding" evidence="10">
    <location>
        <begin position="32"/>
        <end position="172"/>
    </location>
</feature>
<evidence type="ECO:0000256" key="1">
    <source>
        <dbReference type="ARBA" id="ARBA00004123"/>
    </source>
</evidence>
<feature type="region of interest" description="Disordered" evidence="8">
    <location>
        <begin position="676"/>
        <end position="697"/>
    </location>
</feature>
<dbReference type="SMART" id="SM00490">
    <property type="entry name" value="HELICc"/>
    <property type="match status" value="1"/>
</dbReference>
<keyword evidence="4" id="KW-0067">ATP-binding</keyword>
<dbReference type="PROSITE" id="PS51192">
    <property type="entry name" value="HELICASE_ATP_BIND_1"/>
    <property type="match status" value="1"/>
</dbReference>
<protein>
    <recommendedName>
        <fullName evidence="7">DNA 3'-5' helicase</fullName>
        <ecNumber evidence="7">5.6.2.4</ecNumber>
    </recommendedName>
</protein>
<dbReference type="InterPro" id="IPR011545">
    <property type="entry name" value="DEAD/DEAH_box_helicase_dom"/>
</dbReference>
<dbReference type="InterPro" id="IPR001763">
    <property type="entry name" value="Rhodanese-like_dom"/>
</dbReference>
<evidence type="ECO:0000259" key="9">
    <source>
        <dbReference type="PROSITE" id="PS50206"/>
    </source>
</evidence>
<dbReference type="SUPFAM" id="SSF52540">
    <property type="entry name" value="P-loop containing nucleoside triphosphate hydrolases"/>
    <property type="match status" value="2"/>
</dbReference>
<dbReference type="PROSITE" id="PS50206">
    <property type="entry name" value="RHODANESE_3"/>
    <property type="match status" value="1"/>
</dbReference>
<feature type="compositionally biased region" description="Polar residues" evidence="8">
    <location>
        <begin position="607"/>
        <end position="616"/>
    </location>
</feature>
<dbReference type="Gene3D" id="6.10.250.3140">
    <property type="match status" value="1"/>
</dbReference>
<feature type="compositionally biased region" description="Acidic residues" evidence="8">
    <location>
        <begin position="454"/>
        <end position="468"/>
    </location>
</feature>
<feature type="region of interest" description="Disordered" evidence="8">
    <location>
        <begin position="444"/>
        <end position="479"/>
    </location>
</feature>
<dbReference type="SMART" id="SM00487">
    <property type="entry name" value="DEXDc"/>
    <property type="match status" value="1"/>
</dbReference>
<dbReference type="InterPro" id="IPR027417">
    <property type="entry name" value="P-loop_NTPase"/>
</dbReference>
<dbReference type="Gene3D" id="1.10.1740.100">
    <property type="entry name" value="Set2, Rpb1 interacting domain"/>
    <property type="match status" value="1"/>
</dbReference>
<keyword evidence="3" id="KW-0547">Nucleotide-binding</keyword>
<proteinExistence type="inferred from homology"/>
<dbReference type="EC" id="5.6.2.4" evidence="7"/>
<feature type="compositionally biased region" description="Basic and acidic residues" evidence="8">
    <location>
        <begin position="730"/>
        <end position="739"/>
    </location>
</feature>
<dbReference type="EMBL" id="CP111014">
    <property type="protein sequence ID" value="WAQ98421.1"/>
    <property type="molecule type" value="Genomic_DNA"/>
</dbReference>
<feature type="region of interest" description="Disordered" evidence="8">
    <location>
        <begin position="598"/>
        <end position="620"/>
    </location>
</feature>
<accession>A0ABY7DP98</accession>
<feature type="region of interest" description="Disordered" evidence="8">
    <location>
        <begin position="730"/>
        <end position="787"/>
    </location>
</feature>
<dbReference type="Proteomes" id="UP001164746">
    <property type="component" value="Chromosome 3"/>
</dbReference>
<feature type="domain" description="Rhodanese" evidence="9">
    <location>
        <begin position="226"/>
        <end position="268"/>
    </location>
</feature>
<dbReference type="PANTHER" id="PTHR13710:SF152">
    <property type="entry name" value="ATP-DEPENDENT DNA HELICASE Q5"/>
    <property type="match status" value="1"/>
</dbReference>
<name>A0ABY7DP98_MYAAR</name>
<comment type="subcellular location">
    <subcellularLocation>
        <location evidence="1">Nucleus</location>
    </subcellularLocation>
</comment>
<dbReference type="PANTHER" id="PTHR13710">
    <property type="entry name" value="DNA HELICASE RECQ FAMILY MEMBER"/>
    <property type="match status" value="1"/>
</dbReference>
<sequence length="865" mass="97181">MTDQRERQALETLVKTFKHAHFRSDTQRKAVLKVLDGKEDVFICMPTGAGKSLCYQLPAVMSTGLTLVISPLIALMQDQLEHLENLGICSETLNSKMSAEERRRVLKDLSGDKPETKLLYITPEQVDTDSFKSLAEMLMERRLGVPCIALTATAPKQVIEDIVKQLRLREPMSRFKQSVYRPNLYYEVKMKDTIGDVFEDLKIFAIKSLGGAAEKGENWDEFGCGIVYCRTRDSCEEVAAHLTRKGIPARPYHAGLKSGIREGNQIDWMAGRFPVICATISFGMGVDKSNVRFVAHWNVPKSMAGFYQESGRAGRDGKQSYCRLYYSQQDRDTVAFLIKKETSRSKKKDKDAVQELLRAAMKNFEIMISFCEEVSCRHWSISKFFGDDKPECGKSCDACKEPREIEKQLQELRRGMFASVNKRKGGAGTMFYVEEDGADEMYGKGRKGAKMDTDDYDSQFLGDDDDETQEARDRKQRSSFIQKQFKIRKNNAGITNEEFIPPSDDCPLREADSQRIPKLTVAAREHCMELLEKALLTNYCQFYRDQPSKQAAQDYVPRCTAIDMEHAVFKGNKLHNIYKTSIMRKVMDVKKSTTLNQLHPSMAPETPVSTVGTSSPDPGDSTLPALPCLPLIESEDTVGAVPDCDNTTPSCSSITECVQNKDCDKEFQKLLGDSCGKTTDCMTETESDSSTNKDTSANLDELASKNTSIIPPKPKMVYFFERGDSLKKENEENRFDQQIETRPSPVPIPEPSHRSKRPLDKTGDAGRESKHRRTEDRHSASGGDSGRMKECADLVVKYLSPHFKAGRIANKDLFKQTAKKLTHHLANSSSNGTEPVKESVKRLIKGVFSKVKVISSESAVKSLKL</sequence>
<evidence type="ECO:0000313" key="12">
    <source>
        <dbReference type="EMBL" id="WAQ98421.1"/>
    </source>
</evidence>
<comment type="similarity">
    <text evidence="2">Belongs to the helicase family. RecQ subfamily.</text>
</comment>
<evidence type="ECO:0000256" key="3">
    <source>
        <dbReference type="ARBA" id="ARBA00022741"/>
    </source>
</evidence>
<evidence type="ECO:0000259" key="10">
    <source>
        <dbReference type="PROSITE" id="PS51192"/>
    </source>
</evidence>
<organism evidence="12 13">
    <name type="scientific">Mya arenaria</name>
    <name type="common">Soft-shell clam</name>
    <dbReference type="NCBI Taxonomy" id="6604"/>
    <lineage>
        <taxon>Eukaryota</taxon>
        <taxon>Metazoa</taxon>
        <taxon>Spiralia</taxon>
        <taxon>Lophotrochozoa</taxon>
        <taxon>Mollusca</taxon>
        <taxon>Bivalvia</taxon>
        <taxon>Autobranchia</taxon>
        <taxon>Heteroconchia</taxon>
        <taxon>Euheterodonta</taxon>
        <taxon>Imparidentia</taxon>
        <taxon>Neoheterodontei</taxon>
        <taxon>Myida</taxon>
        <taxon>Myoidea</taxon>
        <taxon>Myidae</taxon>
        <taxon>Mya</taxon>
    </lineage>
</organism>
<keyword evidence="5" id="KW-0539">Nucleus</keyword>
<dbReference type="Gene3D" id="6.10.250.2460">
    <property type="match status" value="1"/>
</dbReference>
<evidence type="ECO:0000313" key="13">
    <source>
        <dbReference type="Proteomes" id="UP001164746"/>
    </source>
</evidence>
<evidence type="ECO:0000256" key="4">
    <source>
        <dbReference type="ARBA" id="ARBA00022840"/>
    </source>
</evidence>
<dbReference type="CDD" id="cd18794">
    <property type="entry name" value="SF2_C_RecQ"/>
    <property type="match status" value="1"/>
</dbReference>
<feature type="compositionally biased region" description="Basic and acidic residues" evidence="8">
    <location>
        <begin position="751"/>
        <end position="779"/>
    </location>
</feature>
<dbReference type="InterPro" id="IPR038190">
    <property type="entry name" value="SRI_sf"/>
</dbReference>
<dbReference type="Pfam" id="PF08236">
    <property type="entry name" value="SRI"/>
    <property type="match status" value="1"/>
</dbReference>
<evidence type="ECO:0000256" key="8">
    <source>
        <dbReference type="SAM" id="MobiDB-lite"/>
    </source>
</evidence>
<dbReference type="InterPro" id="IPR013257">
    <property type="entry name" value="SRI"/>
</dbReference>
<dbReference type="Pfam" id="PF16124">
    <property type="entry name" value="RecQ_Zn_bind"/>
    <property type="match status" value="1"/>
</dbReference>
<keyword evidence="13" id="KW-1185">Reference proteome</keyword>
<evidence type="ECO:0000256" key="6">
    <source>
        <dbReference type="ARBA" id="ARBA00034617"/>
    </source>
</evidence>
<dbReference type="InterPro" id="IPR001650">
    <property type="entry name" value="Helicase_C-like"/>
</dbReference>
<evidence type="ECO:0000259" key="11">
    <source>
        <dbReference type="PROSITE" id="PS51194"/>
    </source>
</evidence>
<feature type="domain" description="Helicase C-terminal" evidence="11">
    <location>
        <begin position="205"/>
        <end position="357"/>
    </location>
</feature>
<dbReference type="InterPro" id="IPR014001">
    <property type="entry name" value="Helicase_ATP-bd"/>
</dbReference>
<evidence type="ECO:0000256" key="5">
    <source>
        <dbReference type="ARBA" id="ARBA00023242"/>
    </source>
</evidence>
<evidence type="ECO:0000256" key="7">
    <source>
        <dbReference type="ARBA" id="ARBA00034808"/>
    </source>
</evidence>
<dbReference type="Pfam" id="PF00271">
    <property type="entry name" value="Helicase_C"/>
    <property type="match status" value="1"/>
</dbReference>
<comment type="catalytic activity">
    <reaction evidence="6">
        <text>Couples ATP hydrolysis with the unwinding of duplex DNA by translocating in the 3'-5' direction.</text>
        <dbReference type="EC" id="5.6.2.4"/>
    </reaction>
</comment>
<dbReference type="InterPro" id="IPR032284">
    <property type="entry name" value="RecQ_Zn-bd"/>
</dbReference>